<dbReference type="InterPro" id="IPR016893">
    <property type="entry name" value="UCP028589"/>
</dbReference>
<dbReference type="RefSeq" id="WP_168052516.1">
    <property type="nucleotide sequence ID" value="NZ_JAAOZT010000002.1"/>
</dbReference>
<protein>
    <submittedName>
        <fullName evidence="1">Uncharacterized protein</fullName>
    </submittedName>
</protein>
<dbReference type="Proteomes" id="UP000571084">
    <property type="component" value="Unassembled WGS sequence"/>
</dbReference>
<dbReference type="PIRSF" id="PIRSF028589">
    <property type="entry name" value="UCP028589"/>
    <property type="match status" value="1"/>
</dbReference>
<evidence type="ECO:0000313" key="1">
    <source>
        <dbReference type="EMBL" id="MBB5198495.1"/>
    </source>
</evidence>
<reference evidence="1 2" key="1">
    <citation type="submission" date="2020-08" db="EMBL/GenBank/DDBJ databases">
        <title>Genomic Encyclopedia of Type Strains, Phase IV (KMG-IV): sequencing the most valuable type-strain genomes for metagenomic binning, comparative biology and taxonomic classification.</title>
        <authorList>
            <person name="Goeker M."/>
        </authorList>
    </citation>
    <scope>NUCLEOTIDE SEQUENCE [LARGE SCALE GENOMIC DNA]</scope>
    <source>
        <strain evidence="1 2">DSM 23240</strain>
    </source>
</reference>
<comment type="caution">
    <text evidence="1">The sequence shown here is derived from an EMBL/GenBank/DDBJ whole genome shotgun (WGS) entry which is preliminary data.</text>
</comment>
<dbReference type="EMBL" id="JACHHQ010000001">
    <property type="protein sequence ID" value="MBB5198495.1"/>
    <property type="molecule type" value="Genomic_DNA"/>
</dbReference>
<name>A0A840RLH1_9BURK</name>
<organism evidence="1 2">
    <name type="scientific">Glaciimonas immobilis</name>
    <dbReference type="NCBI Taxonomy" id="728004"/>
    <lineage>
        <taxon>Bacteria</taxon>
        <taxon>Pseudomonadati</taxon>
        <taxon>Pseudomonadota</taxon>
        <taxon>Betaproteobacteria</taxon>
        <taxon>Burkholderiales</taxon>
        <taxon>Oxalobacteraceae</taxon>
        <taxon>Glaciimonas</taxon>
    </lineage>
</organism>
<sequence length="255" mass="27035">MNSYFSFQGKIYMGLRLPSGKPGALRWINDAGKLEITLSTDADEKTESYSGNRMTAARLSKAKKASITLSMETVSPENLALGMYGQVTNVAGGTVTGELLPPSLTVGDVVALDHTSISDLVLTDSTPNAPKTLTPDSTYSLDSAANGMVEIIDITTQAGLVEPFKAAYSYAASVNLAMFTEGAPERYLVLDGINTVDGSRIRVSLYRAQFDPIGTLPLINDSFGSLEFKGSVLFDARNASNSALGGFGRIELPEG</sequence>
<proteinExistence type="predicted"/>
<dbReference type="AlphaFoldDB" id="A0A840RLH1"/>
<keyword evidence="2" id="KW-1185">Reference proteome</keyword>
<gene>
    <name evidence="1" type="ORF">HNR39_000305</name>
</gene>
<accession>A0A840RLH1</accession>
<evidence type="ECO:0000313" key="2">
    <source>
        <dbReference type="Proteomes" id="UP000571084"/>
    </source>
</evidence>